<organism evidence="1 2">
    <name type="scientific">Flemingia macrophylla</name>
    <dbReference type="NCBI Taxonomy" id="520843"/>
    <lineage>
        <taxon>Eukaryota</taxon>
        <taxon>Viridiplantae</taxon>
        <taxon>Streptophyta</taxon>
        <taxon>Embryophyta</taxon>
        <taxon>Tracheophyta</taxon>
        <taxon>Spermatophyta</taxon>
        <taxon>Magnoliopsida</taxon>
        <taxon>eudicotyledons</taxon>
        <taxon>Gunneridae</taxon>
        <taxon>Pentapetalae</taxon>
        <taxon>rosids</taxon>
        <taxon>fabids</taxon>
        <taxon>Fabales</taxon>
        <taxon>Fabaceae</taxon>
        <taxon>Papilionoideae</taxon>
        <taxon>50 kb inversion clade</taxon>
        <taxon>NPAAA clade</taxon>
        <taxon>indigoferoid/millettioid clade</taxon>
        <taxon>Phaseoleae</taxon>
        <taxon>Flemingia</taxon>
    </lineage>
</organism>
<sequence length="67" mass="7136">MPPQATLSSAPTPSPPLLPSFSLTPLFSSLDLSCKCPPPPFTFLLSHIPPSPFLQRAPPLRVSVIAE</sequence>
<comment type="caution">
    <text evidence="1">The sequence shown here is derived from an EMBL/GenBank/DDBJ whole genome shotgun (WGS) entry which is preliminary data.</text>
</comment>
<name>A0ABD1MCJ7_9FABA</name>
<gene>
    <name evidence="1" type="ORF">Fmac_014723</name>
</gene>
<dbReference type="AlphaFoldDB" id="A0ABD1MCJ7"/>
<evidence type="ECO:0000313" key="2">
    <source>
        <dbReference type="Proteomes" id="UP001603857"/>
    </source>
</evidence>
<protein>
    <submittedName>
        <fullName evidence="1">Uncharacterized protein</fullName>
    </submittedName>
</protein>
<evidence type="ECO:0000313" key="1">
    <source>
        <dbReference type="EMBL" id="KAL2333510.1"/>
    </source>
</evidence>
<dbReference type="Proteomes" id="UP001603857">
    <property type="component" value="Unassembled WGS sequence"/>
</dbReference>
<dbReference type="EMBL" id="JBGMDY010000005">
    <property type="protein sequence ID" value="KAL2333510.1"/>
    <property type="molecule type" value="Genomic_DNA"/>
</dbReference>
<proteinExistence type="predicted"/>
<reference evidence="1 2" key="1">
    <citation type="submission" date="2024-08" db="EMBL/GenBank/DDBJ databases">
        <title>Insights into the chromosomal genome structure of Flemingia macrophylla.</title>
        <authorList>
            <person name="Ding Y."/>
            <person name="Zhao Y."/>
            <person name="Bi W."/>
            <person name="Wu M."/>
            <person name="Zhao G."/>
            <person name="Gong Y."/>
            <person name="Li W."/>
            <person name="Zhang P."/>
        </authorList>
    </citation>
    <scope>NUCLEOTIDE SEQUENCE [LARGE SCALE GENOMIC DNA]</scope>
    <source>
        <strain evidence="1">DYQJB</strain>
        <tissue evidence="1">Leaf</tissue>
    </source>
</reference>
<accession>A0ABD1MCJ7</accession>
<keyword evidence="2" id="KW-1185">Reference proteome</keyword>